<dbReference type="GO" id="GO:0030018">
    <property type="term" value="C:Z disc"/>
    <property type="evidence" value="ECO:0007669"/>
    <property type="project" value="InterPro"/>
</dbReference>
<evidence type="ECO:0000313" key="4">
    <source>
        <dbReference type="Proteomes" id="UP000034805"/>
    </source>
</evidence>
<comment type="caution">
    <text evidence="3">The sequence shown here is derived from an EMBL/GenBank/DDBJ whole genome shotgun (WGS) entry which is preliminary data.</text>
</comment>
<reference evidence="3 4" key="1">
    <citation type="submission" date="2015-08" db="EMBL/GenBank/DDBJ databases">
        <title>The genome of the Asian arowana (Scleropages formosus).</title>
        <authorList>
            <person name="Tan M.H."/>
            <person name="Gan H.M."/>
            <person name="Croft L.J."/>
            <person name="Austin C.M."/>
        </authorList>
    </citation>
    <scope>NUCLEOTIDE SEQUENCE [LARGE SCALE GENOMIC DNA]</scope>
    <source>
        <strain evidence="3">Aro1</strain>
    </source>
</reference>
<dbReference type="EMBL" id="JARO02020828">
    <property type="protein sequence ID" value="KPP56482.1"/>
    <property type="molecule type" value="Genomic_DNA"/>
</dbReference>
<dbReference type="PRINTS" id="PR00510">
    <property type="entry name" value="NEBULIN"/>
</dbReference>
<dbReference type="InterPro" id="IPR013998">
    <property type="entry name" value="Nebulin-like"/>
</dbReference>
<keyword evidence="1" id="KW-0677">Repeat</keyword>
<dbReference type="PANTHER" id="PTHR11039">
    <property type="entry name" value="NEBULIN"/>
    <property type="match status" value="1"/>
</dbReference>
<dbReference type="Pfam" id="PF00880">
    <property type="entry name" value="Nebulin"/>
    <property type="match status" value="4"/>
</dbReference>
<feature type="non-terminal residue" evidence="3">
    <location>
        <position position="1"/>
    </location>
</feature>
<sequence>YKKPQHRYTLPPDALNVELARTLNITNSDNKYKSDYENYMKGTGWVPIGSLDVEKVKRAGKALDEKNYRQSPDTIRFTCIPDSPVMLQAKINAQQLSDRVYKASGEKYLHTYSLPLDTPQLLQAKYNAVNFSPNFYTYAHKQDLLKGHQMKEDAIPIVAAKSSRDIASNYKYKQAFEKAKGHHVGFRSLRDDPLLVHYMNVAKMQSDKNYKKEYHKAKLKYSSPVDMLSVVQAKQASAVTTNIGYKKPQHRYTLPPDALNVELARTLNITNSDNKYKSDYENYMKGTGWVPIGSLDVEKVKRAGKALDEKNYRQSPDTIRFTCIPDSPVMLQAKINAQQLSDRVYKASGEKYLHTYSLPLDTPQLLQAKYNAVNFSP</sequence>
<keyword evidence="2" id="KW-0009">Actin-binding</keyword>
<dbReference type="SMART" id="SM00227">
    <property type="entry name" value="NEBU"/>
    <property type="match status" value="10"/>
</dbReference>
<proteinExistence type="predicted"/>
<organism evidence="3 4">
    <name type="scientific">Scleropages formosus</name>
    <name type="common">Asian bonytongue</name>
    <name type="synonym">Osteoglossum formosum</name>
    <dbReference type="NCBI Taxonomy" id="113540"/>
    <lineage>
        <taxon>Eukaryota</taxon>
        <taxon>Metazoa</taxon>
        <taxon>Chordata</taxon>
        <taxon>Craniata</taxon>
        <taxon>Vertebrata</taxon>
        <taxon>Euteleostomi</taxon>
        <taxon>Actinopterygii</taxon>
        <taxon>Neopterygii</taxon>
        <taxon>Teleostei</taxon>
        <taxon>Osteoglossocephala</taxon>
        <taxon>Osteoglossomorpha</taxon>
        <taxon>Osteoglossiformes</taxon>
        <taxon>Osteoglossidae</taxon>
        <taxon>Scleropages</taxon>
    </lineage>
</organism>
<dbReference type="InterPro" id="IPR055297">
    <property type="entry name" value="NEBU/NEBL"/>
</dbReference>
<evidence type="ECO:0000313" key="3">
    <source>
        <dbReference type="EMBL" id="KPP56482.1"/>
    </source>
</evidence>
<evidence type="ECO:0000256" key="2">
    <source>
        <dbReference type="ARBA" id="ARBA00023203"/>
    </source>
</evidence>
<dbReference type="STRING" id="113540.ENSSFOP00015038337"/>
<dbReference type="PROSITE" id="PS51216">
    <property type="entry name" value="NEBULIN"/>
    <property type="match status" value="6"/>
</dbReference>
<evidence type="ECO:0000256" key="1">
    <source>
        <dbReference type="ARBA" id="ARBA00022737"/>
    </source>
</evidence>
<name>A0A0P7T6E3_SCLFO</name>
<accession>A0A0P7T6E3</accession>
<feature type="non-terminal residue" evidence="3">
    <location>
        <position position="377"/>
    </location>
</feature>
<dbReference type="InterPro" id="IPR000900">
    <property type="entry name" value="Nebulin_repeat"/>
</dbReference>
<dbReference type="GO" id="GO:0051015">
    <property type="term" value="F:actin filament binding"/>
    <property type="evidence" value="ECO:0007669"/>
    <property type="project" value="InterPro"/>
</dbReference>
<dbReference type="Proteomes" id="UP000034805">
    <property type="component" value="Unassembled WGS sequence"/>
</dbReference>
<dbReference type="AlphaFoldDB" id="A0A0P7T6E3"/>
<dbReference type="PANTHER" id="PTHR11039:SF64">
    <property type="entry name" value="NEBULIN-RELATED-ANCHORING PROTEIN-LIKE"/>
    <property type="match status" value="1"/>
</dbReference>
<gene>
    <name evidence="3" type="ORF">Z043_125893</name>
</gene>
<protein>
    <submittedName>
        <fullName evidence="3">Nebulin-like</fullName>
    </submittedName>
</protein>